<evidence type="ECO:0000313" key="3">
    <source>
        <dbReference type="Proteomes" id="UP001177597"/>
    </source>
</evidence>
<keyword evidence="1" id="KW-0614">Plasmid</keyword>
<dbReference type="AlphaFoldDB" id="A0AA95GAV5"/>
<gene>
    <name evidence="1" type="ORF">QE207_00550</name>
    <name evidence="2" type="ORF">QE207_05295</name>
</gene>
<accession>A0AA95GAV5</accession>
<geneLocation type="plasmid" evidence="1 3">
    <name>paIh1</name>
</geneLocation>
<reference evidence="1" key="1">
    <citation type="submission" date="2023-04" db="EMBL/GenBank/DDBJ databases">
        <title>Genome dynamics across the evolutionary transition to endosymbiosis.</title>
        <authorList>
            <person name="Siozios S."/>
            <person name="Nadal-Jimenez P."/>
            <person name="Azagi T."/>
            <person name="Sprong H."/>
            <person name="Frost C.L."/>
            <person name="Parratt S.R."/>
            <person name="Taylor G."/>
            <person name="Brettell L."/>
            <person name="Lew K.C."/>
            <person name="Croft L."/>
            <person name="King K.C."/>
            <person name="Brockhurst M.A."/>
            <person name="Hypsa V."/>
            <person name="Novakova E."/>
            <person name="Darby A.C."/>
            <person name="Hurst G.D.D."/>
        </authorList>
    </citation>
    <scope>NUCLEOTIDE SEQUENCE</scope>
    <source>
        <strain evidence="1">AIh</strain>
        <plasmid evidence="1">paIh1</plasmid>
    </source>
</reference>
<proteinExistence type="predicted"/>
<dbReference type="EMBL" id="CP123498">
    <property type="protein sequence ID" value="WGL96003.1"/>
    <property type="molecule type" value="Genomic_DNA"/>
</dbReference>
<sequence>MISRGIRNNNPGNIDYNPSNNWCGQLEHDPAIESRFCRFASAEYGIRAIMCLLRTYQRKYHCDSVFALINRYASDIENDTSSYVKSVCNALSVNSNEKISTDDKKTLITMTKAIIQHENGQQPYSDNVFEKAYSLI</sequence>
<name>A0AA95GAV5_9GAMM</name>
<organism evidence="1 3">
    <name type="scientific">Arsenophonus nasoniae</name>
    <name type="common">son-killer infecting Nasonia vitripennis</name>
    <dbReference type="NCBI Taxonomy" id="638"/>
    <lineage>
        <taxon>Bacteria</taxon>
        <taxon>Pseudomonadati</taxon>
        <taxon>Pseudomonadota</taxon>
        <taxon>Gammaproteobacteria</taxon>
        <taxon>Enterobacterales</taxon>
        <taxon>Morganellaceae</taxon>
        <taxon>Arsenophonus</taxon>
    </lineage>
</organism>
<dbReference type="Proteomes" id="UP001177597">
    <property type="component" value="Chromosome"/>
</dbReference>
<protein>
    <submittedName>
        <fullName evidence="1">Structural protein</fullName>
    </submittedName>
</protein>
<evidence type="ECO:0000313" key="1">
    <source>
        <dbReference type="EMBL" id="WGL93785.1"/>
    </source>
</evidence>
<dbReference type="EMBL" id="CP123491">
    <property type="protein sequence ID" value="WGL93785.1"/>
    <property type="molecule type" value="Genomic_DNA"/>
</dbReference>
<dbReference type="Proteomes" id="UP001177597">
    <property type="component" value="Plasmid paIh1"/>
</dbReference>
<evidence type="ECO:0000313" key="2">
    <source>
        <dbReference type="EMBL" id="WGL96003.1"/>
    </source>
</evidence>
<dbReference type="RefSeq" id="WP_280628253.1">
    <property type="nucleotide sequence ID" value="NZ_CP123491.1"/>
</dbReference>